<name>A0A5D4K8J8_9BACI</name>
<organism evidence="1 2">
    <name type="scientific">Rossellomorea vietnamensis</name>
    <dbReference type="NCBI Taxonomy" id="218284"/>
    <lineage>
        <taxon>Bacteria</taxon>
        <taxon>Bacillati</taxon>
        <taxon>Bacillota</taxon>
        <taxon>Bacilli</taxon>
        <taxon>Bacillales</taxon>
        <taxon>Bacillaceae</taxon>
        <taxon>Rossellomorea</taxon>
    </lineage>
</organism>
<protein>
    <submittedName>
        <fullName evidence="1">Uncharacterized protein</fullName>
    </submittedName>
</protein>
<proteinExistence type="predicted"/>
<dbReference type="AlphaFoldDB" id="A0A5D4K8J8"/>
<accession>A0A5D4K8J8</accession>
<gene>
    <name evidence="1" type="ORF">FZC79_17460</name>
</gene>
<evidence type="ECO:0000313" key="2">
    <source>
        <dbReference type="Proteomes" id="UP000323317"/>
    </source>
</evidence>
<sequence length="158" mass="17191">MLKGASEKPDSLIDRYFSLIDSLNSLIAAPFSLIDSLISSIAVPFSLIDSQNSSIAANIPLIDGLISSTGEPIDLLSRRFSLSTVHVVSLFSSRLDFPMPSPLKIESKVDSIYIINFTAQAARNCSQHNEILARPRVHGFTNTIITILLLIEEGITCS</sequence>
<comment type="caution">
    <text evidence="1">The sequence shown here is derived from an EMBL/GenBank/DDBJ whole genome shotgun (WGS) entry which is preliminary data.</text>
</comment>
<dbReference type="Proteomes" id="UP000323317">
    <property type="component" value="Unassembled WGS sequence"/>
</dbReference>
<dbReference type="EMBL" id="VTEH01000016">
    <property type="protein sequence ID" value="TYR73664.1"/>
    <property type="molecule type" value="Genomic_DNA"/>
</dbReference>
<evidence type="ECO:0000313" key="1">
    <source>
        <dbReference type="EMBL" id="TYR73664.1"/>
    </source>
</evidence>
<reference evidence="1 2" key="1">
    <citation type="submission" date="2019-08" db="EMBL/GenBank/DDBJ databases">
        <title>Bacillus genomes from the desert of Cuatro Cienegas, Coahuila.</title>
        <authorList>
            <person name="Olmedo-Alvarez G."/>
        </authorList>
    </citation>
    <scope>NUCLEOTIDE SEQUENCE [LARGE SCALE GENOMIC DNA]</scope>
    <source>
        <strain evidence="1 2">CH40_1T</strain>
    </source>
</reference>
<dbReference type="RefSeq" id="WP_148948062.1">
    <property type="nucleotide sequence ID" value="NZ_VTEH01000016.1"/>
</dbReference>